<proteinExistence type="inferred from homology"/>
<feature type="transmembrane region" description="Helical" evidence="8">
    <location>
        <begin position="17"/>
        <end position="44"/>
    </location>
</feature>
<evidence type="ECO:0000256" key="6">
    <source>
        <dbReference type="ARBA" id="ARBA00048222"/>
    </source>
</evidence>
<dbReference type="EC" id="3.6.1.59" evidence="2"/>
<evidence type="ECO:0000256" key="8">
    <source>
        <dbReference type="SAM" id="Phobius"/>
    </source>
</evidence>
<name>A0A146L7W4_LYGHE</name>
<evidence type="ECO:0000256" key="1">
    <source>
        <dbReference type="ARBA" id="ARBA00010208"/>
    </source>
</evidence>
<dbReference type="GO" id="GO:0005634">
    <property type="term" value="C:nucleus"/>
    <property type="evidence" value="ECO:0007669"/>
    <property type="project" value="TreeGrafter"/>
</dbReference>
<evidence type="ECO:0000256" key="3">
    <source>
        <dbReference type="ARBA" id="ARBA00015636"/>
    </source>
</evidence>
<dbReference type="GO" id="GO:0140932">
    <property type="term" value="F:5'-(N(7)-methyl 5'-triphosphoguanosine)-[mRNA] diphosphatase activity"/>
    <property type="evidence" value="ECO:0007669"/>
    <property type="project" value="UniProtKB-EC"/>
</dbReference>
<dbReference type="PANTHER" id="PTHR12978">
    <property type="entry name" value="HISTIDINE TRIAD HIT PROTEIN MEMBER"/>
    <property type="match status" value="1"/>
</dbReference>
<dbReference type="GO" id="GO:0000340">
    <property type="term" value="F:RNA 7-methylguanosine cap binding"/>
    <property type="evidence" value="ECO:0007669"/>
    <property type="project" value="TreeGrafter"/>
</dbReference>
<dbReference type="GO" id="GO:0000932">
    <property type="term" value="C:P-body"/>
    <property type="evidence" value="ECO:0007669"/>
    <property type="project" value="TreeGrafter"/>
</dbReference>
<protein>
    <recommendedName>
        <fullName evidence="3">m7GpppX diphosphatase</fullName>
        <ecNumber evidence="2">3.6.1.59</ecNumber>
    </recommendedName>
    <alternativeName>
        <fullName evidence="5">Decapping scavenger enzyme</fullName>
    </alternativeName>
    <alternativeName>
        <fullName evidence="4">Scavenger mRNA-decapping enzyme DcpS</fullName>
    </alternativeName>
</protein>
<dbReference type="GO" id="GO:0000290">
    <property type="term" value="P:deadenylation-dependent decapping of nuclear-transcribed mRNA"/>
    <property type="evidence" value="ECO:0007669"/>
    <property type="project" value="InterPro"/>
</dbReference>
<keyword evidence="8" id="KW-1133">Transmembrane helix</keyword>
<evidence type="ECO:0000256" key="2">
    <source>
        <dbReference type="ARBA" id="ARBA00012520"/>
    </source>
</evidence>
<dbReference type="Gene3D" id="3.30.200.40">
    <property type="entry name" value="Scavenger mRNA decapping enzyme, N-terminal domain"/>
    <property type="match status" value="1"/>
</dbReference>
<evidence type="ECO:0000256" key="7">
    <source>
        <dbReference type="SAM" id="MobiDB-lite"/>
    </source>
</evidence>
<dbReference type="Gene3D" id="3.30.428.10">
    <property type="entry name" value="HIT-like"/>
    <property type="match status" value="1"/>
</dbReference>
<sequence length="507" mass="56556">CSCCLFPPSVPVTCSHFMFLLLVPATCYCCLSLFLTFVVVATHVHVYLQCTSNRTCTHLHYIHNQKLCESFGLPCFLGFFMPSEATAHVARNCINTNSQNSFDTIKSHGSTVLNSTTVDGSATAYDSTTTVHDSTPSTDTSANGGTSHKNVSWDTTTTTTHPLFQQLLQHWKQFQAIIYFKHRHLPESTALSIFEGGGCLESCQDAQLGDIVQNSVYCSGKVPTTEAPKGWSSMDFYIIYPCTDTHIRKHSSVVVQVVLETAAQAASKHEHLSQIASPTTWIDNIFAYKRESDRIVVEDLDMKVGYVVLPDTSWSTDAVKLTMQSADHALPVLFQSSKVVDPVVSWPVTKSIVLQLESAVQAAKVFAHQSMLDVLQMHSQAQRSMHCSNLHYLCIIRRNDLRSLRDLRADHLPLLHALQSLVQFLTLRHRIFPECLVAFFHYPPSFYHLHLHIHSASLIAFQNPARVHLLSSVITNLTLFPLYYQTTSLPTLVHASTLDTAAAESKF</sequence>
<dbReference type="AlphaFoldDB" id="A0A146L7W4"/>
<keyword evidence="8" id="KW-0812">Transmembrane</keyword>
<feature type="non-terminal residue" evidence="9">
    <location>
        <position position="1"/>
    </location>
</feature>
<dbReference type="PANTHER" id="PTHR12978:SF0">
    <property type="entry name" value="M7GPPPX DIPHOSPHATASE"/>
    <property type="match status" value="1"/>
</dbReference>
<dbReference type="SUPFAM" id="SSF54197">
    <property type="entry name" value="HIT-like"/>
    <property type="match status" value="1"/>
</dbReference>
<evidence type="ECO:0000313" key="9">
    <source>
        <dbReference type="EMBL" id="JAQ03839.1"/>
    </source>
</evidence>
<dbReference type="InterPro" id="IPR008594">
    <property type="entry name" value="DcpS/DCS2"/>
</dbReference>
<evidence type="ECO:0000256" key="5">
    <source>
        <dbReference type="ARBA" id="ARBA00030609"/>
    </source>
</evidence>
<dbReference type="InterPro" id="IPR036265">
    <property type="entry name" value="HIT-like_sf"/>
</dbReference>
<comment type="catalytic activity">
    <reaction evidence="6">
        <text>a 5'-end (N(7)-methyl 5'-triphosphoguanosine)-ribonucleoside in mRNA + H2O = N(7)-methyl-GMP + a 5'-end diphospho-ribonucleoside in mRNA + 2 H(+)</text>
        <dbReference type="Rhea" id="RHEA:65388"/>
        <dbReference type="Rhea" id="RHEA-COMP:17165"/>
        <dbReference type="Rhea" id="RHEA-COMP:17167"/>
        <dbReference type="ChEBI" id="CHEBI:15377"/>
        <dbReference type="ChEBI" id="CHEBI:15378"/>
        <dbReference type="ChEBI" id="CHEBI:58285"/>
        <dbReference type="ChEBI" id="CHEBI:156461"/>
        <dbReference type="ChEBI" id="CHEBI:167616"/>
        <dbReference type="EC" id="3.6.1.59"/>
    </reaction>
</comment>
<dbReference type="InterPro" id="IPR011145">
    <property type="entry name" value="Scavenger_mRNA_decap_enz_N"/>
</dbReference>
<organism evidence="9">
    <name type="scientific">Lygus hesperus</name>
    <name type="common">Western plant bug</name>
    <dbReference type="NCBI Taxonomy" id="30085"/>
    <lineage>
        <taxon>Eukaryota</taxon>
        <taxon>Metazoa</taxon>
        <taxon>Ecdysozoa</taxon>
        <taxon>Arthropoda</taxon>
        <taxon>Hexapoda</taxon>
        <taxon>Insecta</taxon>
        <taxon>Pterygota</taxon>
        <taxon>Neoptera</taxon>
        <taxon>Paraneoptera</taxon>
        <taxon>Hemiptera</taxon>
        <taxon>Heteroptera</taxon>
        <taxon>Panheteroptera</taxon>
        <taxon>Cimicomorpha</taxon>
        <taxon>Miridae</taxon>
        <taxon>Mirini</taxon>
        <taxon>Lygus</taxon>
    </lineage>
</organism>
<dbReference type="Pfam" id="PF05652">
    <property type="entry name" value="DcpS"/>
    <property type="match status" value="1"/>
</dbReference>
<reference evidence="9" key="1">
    <citation type="journal article" date="2016" name="Gigascience">
        <title>De novo construction of an expanded transcriptome assembly for the western tarnished plant bug, Lygus hesperus.</title>
        <authorList>
            <person name="Tassone E.E."/>
            <person name="Geib S.M."/>
            <person name="Hall B."/>
            <person name="Fabrick J.A."/>
            <person name="Brent C.S."/>
            <person name="Hull J.J."/>
        </authorList>
    </citation>
    <scope>NUCLEOTIDE SEQUENCE</scope>
</reference>
<dbReference type="Pfam" id="PF11969">
    <property type="entry name" value="DcpS_C"/>
    <property type="match status" value="1"/>
</dbReference>
<dbReference type="SUPFAM" id="SSF102860">
    <property type="entry name" value="mRNA decapping enzyme DcpS N-terminal domain"/>
    <property type="match status" value="1"/>
</dbReference>
<feature type="region of interest" description="Disordered" evidence="7">
    <location>
        <begin position="128"/>
        <end position="151"/>
    </location>
</feature>
<keyword evidence="8" id="KW-0472">Membrane</keyword>
<evidence type="ECO:0000256" key="4">
    <source>
        <dbReference type="ARBA" id="ARBA00029885"/>
    </source>
</evidence>
<comment type="similarity">
    <text evidence="1">Belongs to the HIT family.</text>
</comment>
<dbReference type="EMBL" id="GDHC01014790">
    <property type="protein sequence ID" value="JAQ03839.1"/>
    <property type="molecule type" value="Transcribed_RNA"/>
</dbReference>
<gene>
    <name evidence="9" type="primary">DCPS_6</name>
    <name evidence="9" type="ORF">g.14103</name>
</gene>
<accession>A0A146L7W4</accession>